<dbReference type="PANTHER" id="PTHR47200:SF2">
    <property type="entry name" value="THYLAKOID LUMENAL 15 KDA PROTEIN 1, CHLOROPLASTIC"/>
    <property type="match status" value="1"/>
</dbReference>
<protein>
    <recommendedName>
        <fullName evidence="3">Pentapeptide repeat-containing protein</fullName>
    </recommendedName>
</protein>
<accession>A0AAW1PF13</accession>
<keyword evidence="2" id="KW-1185">Reference proteome</keyword>
<gene>
    <name evidence="1" type="ORF">WJX73_004018</name>
</gene>
<dbReference type="SUPFAM" id="SSF141571">
    <property type="entry name" value="Pentapeptide repeat-like"/>
    <property type="match status" value="1"/>
</dbReference>
<proteinExistence type="predicted"/>
<dbReference type="InterPro" id="IPR001646">
    <property type="entry name" value="5peptide_repeat"/>
</dbReference>
<dbReference type="Gene3D" id="2.160.20.80">
    <property type="entry name" value="E3 ubiquitin-protein ligase SopA"/>
    <property type="match status" value="1"/>
</dbReference>
<comment type="caution">
    <text evidence="1">The sequence shown here is derived from an EMBL/GenBank/DDBJ whole genome shotgun (WGS) entry which is preliminary data.</text>
</comment>
<evidence type="ECO:0000313" key="1">
    <source>
        <dbReference type="EMBL" id="KAK9808518.1"/>
    </source>
</evidence>
<evidence type="ECO:0008006" key="3">
    <source>
        <dbReference type="Google" id="ProtNLM"/>
    </source>
</evidence>
<dbReference type="Pfam" id="PF00805">
    <property type="entry name" value="Pentapeptide"/>
    <property type="match status" value="1"/>
</dbReference>
<dbReference type="PANTHER" id="PTHR47200">
    <property type="entry name" value="THYLAKOID LUMENAL 15 KDA PROTEIN 1, CHLOROPLASTIC"/>
    <property type="match status" value="1"/>
</dbReference>
<organism evidence="1 2">
    <name type="scientific">Symbiochloris irregularis</name>
    <dbReference type="NCBI Taxonomy" id="706552"/>
    <lineage>
        <taxon>Eukaryota</taxon>
        <taxon>Viridiplantae</taxon>
        <taxon>Chlorophyta</taxon>
        <taxon>core chlorophytes</taxon>
        <taxon>Trebouxiophyceae</taxon>
        <taxon>Trebouxiales</taxon>
        <taxon>Trebouxiaceae</taxon>
        <taxon>Symbiochloris</taxon>
    </lineage>
</organism>
<dbReference type="EMBL" id="JALJOQ010000022">
    <property type="protein sequence ID" value="KAK9808518.1"/>
    <property type="molecule type" value="Genomic_DNA"/>
</dbReference>
<dbReference type="AlphaFoldDB" id="A0AAW1PF13"/>
<reference evidence="1 2" key="1">
    <citation type="journal article" date="2024" name="Nat. Commun.">
        <title>Phylogenomics reveals the evolutionary origins of lichenization in chlorophyte algae.</title>
        <authorList>
            <person name="Puginier C."/>
            <person name="Libourel C."/>
            <person name="Otte J."/>
            <person name="Skaloud P."/>
            <person name="Haon M."/>
            <person name="Grisel S."/>
            <person name="Petersen M."/>
            <person name="Berrin J.G."/>
            <person name="Delaux P.M."/>
            <person name="Dal Grande F."/>
            <person name="Keller J."/>
        </authorList>
    </citation>
    <scope>NUCLEOTIDE SEQUENCE [LARGE SCALE GENOMIC DNA]</scope>
    <source>
        <strain evidence="1 2">SAG 2036</strain>
    </source>
</reference>
<name>A0AAW1PF13_9CHLO</name>
<dbReference type="Proteomes" id="UP001465755">
    <property type="component" value="Unassembled WGS sequence"/>
</dbReference>
<evidence type="ECO:0000313" key="2">
    <source>
        <dbReference type="Proteomes" id="UP001465755"/>
    </source>
</evidence>
<sequence length="198" mass="21423">MSASLQLRCTCGANRHTPSKAAPRLAAQRSLAVSGGGGLGTSLAYKDFAGKNFQSQKFYKADLRGTNFANADLTGANLFGAFAKDANFSGANLKLAVLESVDFDNADLSNAILEGAQITNARFMKTNIENTDWTDVLQQRAAGQFFAKHAGVSQQRSGRARPETRGYQHERNTKQTWLHPTAHKELFRSAPVDSATVL</sequence>
<dbReference type="InterPro" id="IPR044213">
    <property type="entry name" value="At2g44920-like"/>
</dbReference>